<evidence type="ECO:0000313" key="4">
    <source>
        <dbReference type="EMBL" id="CCD34582.1"/>
    </source>
</evidence>
<evidence type="ECO:0000256" key="2">
    <source>
        <dbReference type="SAM" id="MobiDB-lite"/>
    </source>
</evidence>
<evidence type="ECO:0008006" key="6">
    <source>
        <dbReference type="Google" id="ProtNLM"/>
    </source>
</evidence>
<keyword evidence="3" id="KW-0812">Transmembrane</keyword>
<dbReference type="Pfam" id="PF11807">
    <property type="entry name" value="UstYa"/>
    <property type="match status" value="1"/>
</dbReference>
<sequence>MPTSYLSSWNNGISSYIPWQLGKDLLISSYFFIFHTRSSMHFATLVEPLYKMIPAVDIETLPSAEVLYHRRSSETWSDGYHDQKKGERESSQGLITKTHSLAPSKTRFFFKNILGLSILFLILLNTLQLILIVSTSSKSLKKCLASPDIPELSLERSQTRRIVRTSPFTSRNITDGNEAWHNILPGHGVVALPESYVKKNNIAESSATHLYSGDTEPKHIYFIESYHVLHCLRMLRSLYHSLDYGLPKEPYLPPLDHPYHCFDRIRQFIMCNPDYTLVPNIAGHGKSDFTQPNKKCLDWDALRDWAEKYHGDYMDDFALSAKEKEKIGNNNSCNKQVGAVEARRAHNPEVPRSKLGLARIKKSFLHFQFLSSAYSFGIS</sequence>
<feature type="region of interest" description="Disordered" evidence="2">
    <location>
        <begin position="76"/>
        <end position="96"/>
    </location>
</feature>
<evidence type="ECO:0000256" key="1">
    <source>
        <dbReference type="ARBA" id="ARBA00035112"/>
    </source>
</evidence>
<dbReference type="EMBL" id="FQ790312">
    <property type="protein sequence ID" value="CCD34582.1"/>
    <property type="molecule type" value="Genomic_DNA"/>
</dbReference>
<dbReference type="STRING" id="999810.G2YBJ1"/>
<keyword evidence="3" id="KW-0472">Membrane</keyword>
<dbReference type="InterPro" id="IPR021765">
    <property type="entry name" value="UstYa-like"/>
</dbReference>
<feature type="transmembrane region" description="Helical" evidence="3">
    <location>
        <begin position="113"/>
        <end position="133"/>
    </location>
</feature>
<feature type="compositionally biased region" description="Basic and acidic residues" evidence="2">
    <location>
        <begin position="76"/>
        <end position="90"/>
    </location>
</feature>
<organism evidence="4 5">
    <name type="scientific">Botryotinia fuckeliana (strain T4)</name>
    <name type="common">Noble rot fungus</name>
    <name type="synonym">Botrytis cinerea</name>
    <dbReference type="NCBI Taxonomy" id="999810"/>
    <lineage>
        <taxon>Eukaryota</taxon>
        <taxon>Fungi</taxon>
        <taxon>Dikarya</taxon>
        <taxon>Ascomycota</taxon>
        <taxon>Pezizomycotina</taxon>
        <taxon>Leotiomycetes</taxon>
        <taxon>Helotiales</taxon>
        <taxon>Sclerotiniaceae</taxon>
        <taxon>Botrytis</taxon>
    </lineage>
</organism>
<dbReference type="Proteomes" id="UP000008177">
    <property type="component" value="Unplaced contigs"/>
</dbReference>
<dbReference type="OrthoDB" id="3687641at2759"/>
<dbReference type="HOGENOM" id="CLU_042941_4_0_1"/>
<evidence type="ECO:0000313" key="5">
    <source>
        <dbReference type="Proteomes" id="UP000008177"/>
    </source>
</evidence>
<gene>
    <name evidence="4" type="ORF">BofuT4_P101810.1</name>
</gene>
<dbReference type="GO" id="GO:0043386">
    <property type="term" value="P:mycotoxin biosynthetic process"/>
    <property type="evidence" value="ECO:0007669"/>
    <property type="project" value="InterPro"/>
</dbReference>
<dbReference type="PANTHER" id="PTHR33365:SF6">
    <property type="entry name" value="OXIDASE USTYA"/>
    <property type="match status" value="1"/>
</dbReference>
<dbReference type="AlphaFoldDB" id="G2YBJ1"/>
<protein>
    <recommendedName>
        <fullName evidence="6">Tat pathway signal sequence protein</fullName>
    </recommendedName>
</protein>
<dbReference type="PANTHER" id="PTHR33365">
    <property type="entry name" value="YALI0B05434P"/>
    <property type="match status" value="1"/>
</dbReference>
<dbReference type="InParanoid" id="G2YBJ1"/>
<reference evidence="5" key="1">
    <citation type="journal article" date="2011" name="PLoS Genet.">
        <title>Genomic analysis of the necrotrophic fungal pathogens Sclerotinia sclerotiorum and Botrytis cinerea.</title>
        <authorList>
            <person name="Amselem J."/>
            <person name="Cuomo C.A."/>
            <person name="van Kan J.A."/>
            <person name="Viaud M."/>
            <person name="Benito E.P."/>
            <person name="Couloux A."/>
            <person name="Coutinho P.M."/>
            <person name="de Vries R.P."/>
            <person name="Dyer P.S."/>
            <person name="Fillinger S."/>
            <person name="Fournier E."/>
            <person name="Gout L."/>
            <person name="Hahn M."/>
            <person name="Kohn L."/>
            <person name="Lapalu N."/>
            <person name="Plummer K.M."/>
            <person name="Pradier J.M."/>
            <person name="Quevillon E."/>
            <person name="Sharon A."/>
            <person name="Simon A."/>
            <person name="ten Have A."/>
            <person name="Tudzynski B."/>
            <person name="Tudzynski P."/>
            <person name="Wincker P."/>
            <person name="Andrew M."/>
            <person name="Anthouard V."/>
            <person name="Beever R.E."/>
            <person name="Beffa R."/>
            <person name="Benoit I."/>
            <person name="Bouzid O."/>
            <person name="Brault B."/>
            <person name="Chen Z."/>
            <person name="Choquer M."/>
            <person name="Collemare J."/>
            <person name="Cotton P."/>
            <person name="Danchin E.G."/>
            <person name="Da Silva C."/>
            <person name="Gautier A."/>
            <person name="Giraud C."/>
            <person name="Giraud T."/>
            <person name="Gonzalez C."/>
            <person name="Grossetete S."/>
            <person name="Guldener U."/>
            <person name="Henrissat B."/>
            <person name="Howlett B.J."/>
            <person name="Kodira C."/>
            <person name="Kretschmer M."/>
            <person name="Lappartient A."/>
            <person name="Leroch M."/>
            <person name="Levis C."/>
            <person name="Mauceli E."/>
            <person name="Neuveglise C."/>
            <person name="Oeser B."/>
            <person name="Pearson M."/>
            <person name="Poulain J."/>
            <person name="Poussereau N."/>
            <person name="Quesneville H."/>
            <person name="Rascle C."/>
            <person name="Schumacher J."/>
            <person name="Segurens B."/>
            <person name="Sexton A."/>
            <person name="Silva E."/>
            <person name="Sirven C."/>
            <person name="Soanes D.M."/>
            <person name="Talbot N.J."/>
            <person name="Templeton M."/>
            <person name="Yandava C."/>
            <person name="Yarden O."/>
            <person name="Zeng Q."/>
            <person name="Rollins J.A."/>
            <person name="Lebrun M.H."/>
            <person name="Dickman M."/>
        </authorList>
    </citation>
    <scope>NUCLEOTIDE SEQUENCE [LARGE SCALE GENOMIC DNA]</scope>
    <source>
        <strain evidence="5">T4</strain>
    </source>
</reference>
<proteinExistence type="inferred from homology"/>
<name>G2YBJ1_BOTF4</name>
<comment type="similarity">
    <text evidence="1">Belongs to the ustYa family.</text>
</comment>
<evidence type="ECO:0000256" key="3">
    <source>
        <dbReference type="SAM" id="Phobius"/>
    </source>
</evidence>
<accession>G2YBJ1</accession>
<keyword evidence="3" id="KW-1133">Transmembrane helix</keyword>